<dbReference type="Gene3D" id="2.40.50.140">
    <property type="entry name" value="Nucleic acid-binding proteins"/>
    <property type="match status" value="1"/>
</dbReference>
<comment type="caution">
    <text evidence="2">Lacks conserved residue(s) required for the propagation of feature annotation.</text>
</comment>
<dbReference type="Proteomes" id="UP000076935">
    <property type="component" value="Unassembled WGS sequence"/>
</dbReference>
<dbReference type="PROSITE" id="PS50935">
    <property type="entry name" value="SSB"/>
    <property type="match status" value="1"/>
</dbReference>
<dbReference type="InterPro" id="IPR012340">
    <property type="entry name" value="NA-bd_OB-fold"/>
</dbReference>
<dbReference type="STRING" id="29332.AWH48_07590"/>
<dbReference type="GO" id="GO:0006260">
    <property type="term" value="P:DNA replication"/>
    <property type="evidence" value="ECO:0007669"/>
    <property type="project" value="InterPro"/>
</dbReference>
<dbReference type="RefSeq" id="WP_026221769.1">
    <property type="nucleotide sequence ID" value="NZ_JBCNAN010000007.1"/>
</dbReference>
<dbReference type="GO" id="GO:0003697">
    <property type="term" value="F:single-stranded DNA binding"/>
    <property type="evidence" value="ECO:0007669"/>
    <property type="project" value="UniProtKB-UniRule"/>
</dbReference>
<dbReference type="NCBIfam" id="TIGR00621">
    <property type="entry name" value="ssb"/>
    <property type="match status" value="1"/>
</dbReference>
<dbReference type="EMBL" id="LQWZ01000033">
    <property type="protein sequence ID" value="OAH54838.1"/>
    <property type="molecule type" value="Genomic_DNA"/>
</dbReference>
<proteinExistence type="inferred from homology"/>
<dbReference type="InterPro" id="IPR011344">
    <property type="entry name" value="ssDNA-bd"/>
</dbReference>
<dbReference type="GO" id="GO:0009295">
    <property type="term" value="C:nucleoid"/>
    <property type="evidence" value="ECO:0007669"/>
    <property type="project" value="TreeGrafter"/>
</dbReference>
<dbReference type="PANTHER" id="PTHR10302">
    <property type="entry name" value="SINGLE-STRANDED DNA-BINDING PROTEIN"/>
    <property type="match status" value="1"/>
</dbReference>
<evidence type="ECO:0000313" key="4">
    <source>
        <dbReference type="EMBL" id="OAH54838.1"/>
    </source>
</evidence>
<dbReference type="HAMAP" id="MF_00984">
    <property type="entry name" value="SSB"/>
    <property type="match status" value="1"/>
</dbReference>
<dbReference type="AlphaFoldDB" id="A0A177KN42"/>
<evidence type="ECO:0000256" key="1">
    <source>
        <dbReference type="ARBA" id="ARBA00023125"/>
    </source>
</evidence>
<dbReference type="PIRSF" id="PIRSF002070">
    <property type="entry name" value="SSB"/>
    <property type="match status" value="1"/>
</dbReference>
<evidence type="ECO:0000313" key="7">
    <source>
        <dbReference type="Proteomes" id="UP000077271"/>
    </source>
</evidence>
<evidence type="ECO:0000313" key="5">
    <source>
        <dbReference type="EMBL" id="OAH59101.1"/>
    </source>
</evidence>
<evidence type="ECO:0000256" key="2">
    <source>
        <dbReference type="HAMAP-Rule" id="MF_00984"/>
    </source>
</evidence>
<comment type="subunit">
    <text evidence="2">Homotetramer.</text>
</comment>
<dbReference type="OrthoDB" id="9809878at2"/>
<dbReference type="PANTHER" id="PTHR10302:SF27">
    <property type="entry name" value="SINGLE-STRANDED DNA-BINDING PROTEIN"/>
    <property type="match status" value="1"/>
</dbReference>
<sequence length="127" mass="14280">MINQVTLVGRLTKNPELKYTSDGRPLVQTTIAVSRPYRNAQGETDTDFIYCTIWNRIAENTAKYCEKGSLIAVLGTIQTRTYKDNTDKTVYVTEVLAHTVRFLSKKQSEVKEPAPAALDMIQTVPLI</sequence>
<dbReference type="InterPro" id="IPR000424">
    <property type="entry name" value="Primosome_PriB/ssb"/>
</dbReference>
<dbReference type="EMBL" id="LQWY01000067">
    <property type="protein sequence ID" value="OAH59101.1"/>
    <property type="molecule type" value="Genomic_DNA"/>
</dbReference>
<accession>A0A177KN42</accession>
<keyword evidence="6" id="KW-1185">Reference proteome</keyword>
<protein>
    <recommendedName>
        <fullName evidence="2 3">Single-stranded DNA-binding protein</fullName>
        <shortName evidence="2">SSB</shortName>
    </recommendedName>
</protein>
<dbReference type="Proteomes" id="UP000077271">
    <property type="component" value="Unassembled WGS sequence"/>
</dbReference>
<name>A0A177KN42_9BACI</name>
<dbReference type="Pfam" id="PF00436">
    <property type="entry name" value="SSB"/>
    <property type="match status" value="1"/>
</dbReference>
<dbReference type="SUPFAM" id="SSF50249">
    <property type="entry name" value="Nucleic acid-binding proteins"/>
    <property type="match status" value="1"/>
</dbReference>
<organism evidence="4 7">
    <name type="scientific">Domibacillus aminovorans</name>
    <dbReference type="NCBI Taxonomy" id="29332"/>
    <lineage>
        <taxon>Bacteria</taxon>
        <taxon>Bacillati</taxon>
        <taxon>Bacillota</taxon>
        <taxon>Bacilli</taxon>
        <taxon>Bacillales</taxon>
        <taxon>Bacillaceae</taxon>
        <taxon>Domibacillus</taxon>
    </lineage>
</organism>
<evidence type="ECO:0000256" key="3">
    <source>
        <dbReference type="PIRNR" id="PIRNR002070"/>
    </source>
</evidence>
<reference evidence="6 7" key="1">
    <citation type="submission" date="2016-01" db="EMBL/GenBank/DDBJ databases">
        <title>Investigation of taxonomic status of Bacillus aminovorans.</title>
        <authorList>
            <person name="Verma A."/>
            <person name="Pal Y."/>
            <person name="Krishnamurthi S."/>
        </authorList>
    </citation>
    <scope>NUCLEOTIDE SEQUENCE [LARGE SCALE GENOMIC DNA]</scope>
    <source>
        <strain evidence="5 6">DSM 1314</strain>
        <strain evidence="4 7">DSM 4337</strain>
    </source>
</reference>
<dbReference type="CDD" id="cd04496">
    <property type="entry name" value="SSB_OBF"/>
    <property type="match status" value="1"/>
</dbReference>
<keyword evidence="1 2" id="KW-0238">DNA-binding</keyword>
<gene>
    <name evidence="4" type="ORF">AWH48_07590</name>
    <name evidence="5" type="ORF">AWH49_04415</name>
</gene>
<evidence type="ECO:0000313" key="6">
    <source>
        <dbReference type="Proteomes" id="UP000076935"/>
    </source>
</evidence>
<comment type="caution">
    <text evidence="4">The sequence shown here is derived from an EMBL/GenBank/DDBJ whole genome shotgun (WGS) entry which is preliminary data.</text>
</comment>